<proteinExistence type="predicted"/>
<reference evidence="1 2" key="1">
    <citation type="submission" date="2020-04" db="EMBL/GenBank/DDBJ databases">
        <title>Perkinsus olseni comparative genomics.</title>
        <authorList>
            <person name="Bogema D.R."/>
        </authorList>
    </citation>
    <scope>NUCLEOTIDE SEQUENCE [LARGE SCALE GENOMIC DNA]</scope>
    <source>
        <strain evidence="1">00978-12</strain>
    </source>
</reference>
<gene>
    <name evidence="1" type="ORF">FOZ60_007797</name>
</gene>
<evidence type="ECO:0000313" key="1">
    <source>
        <dbReference type="EMBL" id="KAF4694562.1"/>
    </source>
</evidence>
<dbReference type="Proteomes" id="UP000541610">
    <property type="component" value="Unassembled WGS sequence"/>
</dbReference>
<dbReference type="EMBL" id="JABANP010000031">
    <property type="protein sequence ID" value="KAF4694562.1"/>
    <property type="molecule type" value="Genomic_DNA"/>
</dbReference>
<comment type="caution">
    <text evidence="1">The sequence shown here is derived from an EMBL/GenBank/DDBJ whole genome shotgun (WGS) entry which is preliminary data.</text>
</comment>
<dbReference type="AlphaFoldDB" id="A0A7J6PEZ7"/>
<dbReference type="OrthoDB" id="10300067at2759"/>
<accession>A0A7J6PEZ7</accession>
<sequence>MAGRGYVGTLCMAAVVFTPARGDLRRSQILYSALDDDVHYFFLPVGREPAANTADGAREACTLVTSGIQSHPLPNTGAKDFNLTHMDFLLVESENGNDERVREARVLRVKGRTTQEYRAEIRSEGDCFHIQSRSKATAELESNGTVYRLHPGGDETIDNPTVQDEVNEVCKKGFEILKPSPELLDVHGVFRGVRGDLLDITLAVNEDSSALVKSMNVDHDFLTTAGAPTAMAYTAICNSILAAVYTSGPADRKLVYYLLLRSTKGGGLCQPGKHFEGHLSLENLHKWDVDVPDDYYIVKRRNRKTVKEIKDRRSSTTSLYDAYAKRAPSAKERRDPRYLRRSIELIRRSSLPLLEEKPDEDKCAVVRPSYCAGVPNFNNSTPIKGLMAGPQPNLKFCRSVKCHQDGFFAFACYR</sequence>
<evidence type="ECO:0000313" key="2">
    <source>
        <dbReference type="Proteomes" id="UP000541610"/>
    </source>
</evidence>
<organism evidence="1 2">
    <name type="scientific">Perkinsus olseni</name>
    <name type="common">Perkinsus atlanticus</name>
    <dbReference type="NCBI Taxonomy" id="32597"/>
    <lineage>
        <taxon>Eukaryota</taxon>
        <taxon>Sar</taxon>
        <taxon>Alveolata</taxon>
        <taxon>Perkinsozoa</taxon>
        <taxon>Perkinsea</taxon>
        <taxon>Perkinsida</taxon>
        <taxon>Perkinsidae</taxon>
        <taxon>Perkinsus</taxon>
    </lineage>
</organism>
<name>A0A7J6PEZ7_PEROL</name>
<protein>
    <submittedName>
        <fullName evidence="1">Uncharacterized protein</fullName>
    </submittedName>
</protein>